<organism evidence="8 9">
    <name type="scientific">Candidatus Protofrankia californiensis</name>
    <dbReference type="NCBI Taxonomy" id="1839754"/>
    <lineage>
        <taxon>Bacteria</taxon>
        <taxon>Bacillati</taxon>
        <taxon>Actinomycetota</taxon>
        <taxon>Actinomycetes</taxon>
        <taxon>Frankiales</taxon>
        <taxon>Frankiaceae</taxon>
        <taxon>Protofrankia</taxon>
    </lineage>
</organism>
<dbReference type="EMBL" id="FLUV01000203">
    <property type="protein sequence ID" value="SBW18090.1"/>
    <property type="molecule type" value="Genomic_DNA"/>
</dbReference>
<proteinExistence type="predicted"/>
<gene>
    <name evidence="8" type="ORF">FDG2_0512</name>
</gene>
<keyword evidence="4 7" id="KW-0812">Transmembrane</keyword>
<keyword evidence="5 7" id="KW-1133">Transmembrane helix</keyword>
<dbReference type="PANTHER" id="PTHR43867">
    <property type="entry name" value="CELLULOSE SYNTHASE CATALYTIC SUBUNIT A [UDP-FORMING]"/>
    <property type="match status" value="1"/>
</dbReference>
<dbReference type="InterPro" id="IPR029044">
    <property type="entry name" value="Nucleotide-diphossugar_trans"/>
</dbReference>
<dbReference type="AlphaFoldDB" id="A0A1C3NTS5"/>
<dbReference type="Pfam" id="PF13641">
    <property type="entry name" value="Glyco_tranf_2_3"/>
    <property type="match status" value="1"/>
</dbReference>
<dbReference type="InterPro" id="IPR050321">
    <property type="entry name" value="Glycosyltr_2/OpgH_subfam"/>
</dbReference>
<feature type="transmembrane region" description="Helical" evidence="7">
    <location>
        <begin position="407"/>
        <end position="429"/>
    </location>
</feature>
<keyword evidence="2" id="KW-0328">Glycosyltransferase</keyword>
<dbReference type="Gene3D" id="3.90.550.10">
    <property type="entry name" value="Spore Coat Polysaccharide Biosynthesis Protein SpsA, Chain A"/>
    <property type="match status" value="1"/>
</dbReference>
<evidence type="ECO:0000256" key="7">
    <source>
        <dbReference type="SAM" id="Phobius"/>
    </source>
</evidence>
<evidence type="ECO:0000256" key="6">
    <source>
        <dbReference type="ARBA" id="ARBA00023136"/>
    </source>
</evidence>
<dbReference type="GO" id="GO:0016758">
    <property type="term" value="F:hexosyltransferase activity"/>
    <property type="evidence" value="ECO:0007669"/>
    <property type="project" value="TreeGrafter"/>
</dbReference>
<name>A0A1C3NTS5_9ACTN</name>
<keyword evidence="6 7" id="KW-0472">Membrane</keyword>
<dbReference type="PANTHER" id="PTHR43867:SF2">
    <property type="entry name" value="CELLULOSE SYNTHASE CATALYTIC SUBUNIT A [UDP-FORMING]"/>
    <property type="match status" value="1"/>
</dbReference>
<dbReference type="Proteomes" id="UP000199013">
    <property type="component" value="Unassembled WGS sequence"/>
</dbReference>
<comment type="subcellular location">
    <subcellularLocation>
        <location evidence="1">Membrane</location>
        <topology evidence="1">Multi-pass membrane protein</topology>
    </subcellularLocation>
</comment>
<keyword evidence="9" id="KW-1185">Reference proteome</keyword>
<feature type="transmembrane region" description="Helical" evidence="7">
    <location>
        <begin position="12"/>
        <end position="36"/>
    </location>
</feature>
<evidence type="ECO:0000256" key="5">
    <source>
        <dbReference type="ARBA" id="ARBA00022989"/>
    </source>
</evidence>
<evidence type="ECO:0000313" key="8">
    <source>
        <dbReference type="EMBL" id="SBW18090.1"/>
    </source>
</evidence>
<feature type="transmembrane region" description="Helical" evidence="7">
    <location>
        <begin position="337"/>
        <end position="360"/>
    </location>
</feature>
<dbReference type="SUPFAM" id="SSF53448">
    <property type="entry name" value="Nucleotide-diphospho-sugar transferases"/>
    <property type="match status" value="1"/>
</dbReference>
<protein>
    <submittedName>
        <fullName evidence="8">Cell wall biogenesis glycosyltransferase</fullName>
    </submittedName>
</protein>
<feature type="transmembrane region" description="Helical" evidence="7">
    <location>
        <begin position="372"/>
        <end position="395"/>
    </location>
</feature>
<keyword evidence="3 8" id="KW-0808">Transferase</keyword>
<evidence type="ECO:0000256" key="3">
    <source>
        <dbReference type="ARBA" id="ARBA00022679"/>
    </source>
</evidence>
<reference evidence="9" key="1">
    <citation type="submission" date="2016-02" db="EMBL/GenBank/DDBJ databases">
        <authorList>
            <person name="Wibberg D."/>
        </authorList>
    </citation>
    <scope>NUCLEOTIDE SEQUENCE [LARGE SCALE GENOMIC DNA]</scope>
</reference>
<evidence type="ECO:0000256" key="2">
    <source>
        <dbReference type="ARBA" id="ARBA00022676"/>
    </source>
</evidence>
<accession>A0A1C3NTS5</accession>
<evidence type="ECO:0000313" key="9">
    <source>
        <dbReference type="Proteomes" id="UP000199013"/>
    </source>
</evidence>
<evidence type="ECO:0000256" key="4">
    <source>
        <dbReference type="ARBA" id="ARBA00022692"/>
    </source>
</evidence>
<dbReference type="GO" id="GO:0005886">
    <property type="term" value="C:plasma membrane"/>
    <property type="evidence" value="ECO:0007669"/>
    <property type="project" value="TreeGrafter"/>
</dbReference>
<sequence length="455" mass="50947">MTSDRLLLGVGAAQAIALVMSVTFLTYVLVIVVPFLRCRRRTPGDAAGYSWHFFVPARDEEKVISTTIGYLRGSFPTAHVWVIDDASTDTTGQIVADVARDDHVHVVSRRLPDARTGKGEALNAAYRQLDAWLPAGADRDRVIVGVVDADGRPAADCLDVCAAGHLFGDPDVSSVQVCVRMVNRDERRPFPHRGRYANAFGRTLVRLQDLEFRAAISAIQMNRRRTRTVGLGGNGQFSRLSALDDVRAAFGRPWHGALLEDYELSLHLLLTGHRNEYTDDTLVDQEGLPDFRRLLTQRTRWGQGTMQCGSYLPKLWSSRHVPTIGALEAAYYLLQPWLQLVGTLVYPVPVGVLIYNFAAYPDTMTGWFAGEGWLLFLVYIVFGLGPFVAWGPIYVRRCEPQLGMMRGLALGFAYAAFMITFYITSWRAFGRILRRRRDWAKTRRNAEFLPDSAAT</sequence>
<evidence type="ECO:0000256" key="1">
    <source>
        <dbReference type="ARBA" id="ARBA00004141"/>
    </source>
</evidence>